<dbReference type="SUPFAM" id="SSF48452">
    <property type="entry name" value="TPR-like"/>
    <property type="match status" value="1"/>
</dbReference>
<accession>A0ABU9EDU0</accession>
<dbReference type="Pfam" id="PF14559">
    <property type="entry name" value="TPR_19"/>
    <property type="match status" value="1"/>
</dbReference>
<keyword evidence="4" id="KW-0472">Membrane</keyword>
<dbReference type="EMBL" id="JBBHLI010000016">
    <property type="protein sequence ID" value="MEK9502893.1"/>
    <property type="molecule type" value="Genomic_DNA"/>
</dbReference>
<comment type="caution">
    <text evidence="5">The sequence shown here is derived from an EMBL/GenBank/DDBJ whole genome shotgun (WGS) entry which is preliminary data.</text>
</comment>
<reference evidence="5 6" key="1">
    <citation type="submission" date="2024-02" db="EMBL/GenBank/DDBJ databases">
        <title>A novel Gemmatimonadota bacterium.</title>
        <authorList>
            <person name="Du Z.-J."/>
            <person name="Ye Y.-Q."/>
        </authorList>
    </citation>
    <scope>NUCLEOTIDE SEQUENCE [LARGE SCALE GENOMIC DNA]</scope>
    <source>
        <strain evidence="5 6">DH-20</strain>
    </source>
</reference>
<evidence type="ECO:0000256" key="3">
    <source>
        <dbReference type="PROSITE-ProRule" id="PRU00339"/>
    </source>
</evidence>
<proteinExistence type="predicted"/>
<dbReference type="InterPro" id="IPR052346">
    <property type="entry name" value="O-mannosyl-transferase_TMTC"/>
</dbReference>
<dbReference type="RefSeq" id="WP_405281718.1">
    <property type="nucleotide sequence ID" value="NZ_CP144380.1"/>
</dbReference>
<feature type="transmembrane region" description="Helical" evidence="4">
    <location>
        <begin position="372"/>
        <end position="393"/>
    </location>
</feature>
<feature type="repeat" description="TPR" evidence="3">
    <location>
        <begin position="547"/>
        <end position="580"/>
    </location>
</feature>
<feature type="transmembrane region" description="Helical" evidence="4">
    <location>
        <begin position="314"/>
        <end position="333"/>
    </location>
</feature>
<feature type="transmembrane region" description="Helical" evidence="4">
    <location>
        <begin position="345"/>
        <end position="366"/>
    </location>
</feature>
<evidence type="ECO:0000313" key="6">
    <source>
        <dbReference type="Proteomes" id="UP001484239"/>
    </source>
</evidence>
<keyword evidence="4" id="KW-0812">Transmembrane</keyword>
<keyword evidence="6" id="KW-1185">Reference proteome</keyword>
<dbReference type="InterPro" id="IPR019734">
    <property type="entry name" value="TPR_rpt"/>
</dbReference>
<dbReference type="PROSITE" id="PS50005">
    <property type="entry name" value="TPR"/>
    <property type="match status" value="1"/>
</dbReference>
<keyword evidence="1" id="KW-0677">Repeat</keyword>
<evidence type="ECO:0000256" key="2">
    <source>
        <dbReference type="ARBA" id="ARBA00022803"/>
    </source>
</evidence>
<evidence type="ECO:0000313" key="5">
    <source>
        <dbReference type="EMBL" id="MEK9502893.1"/>
    </source>
</evidence>
<dbReference type="Proteomes" id="UP001484239">
    <property type="component" value="Unassembled WGS sequence"/>
</dbReference>
<dbReference type="PANTHER" id="PTHR44227">
    <property type="match status" value="1"/>
</dbReference>
<evidence type="ECO:0000256" key="1">
    <source>
        <dbReference type="ARBA" id="ARBA00022737"/>
    </source>
</evidence>
<feature type="transmembrane region" description="Helical" evidence="4">
    <location>
        <begin position="9"/>
        <end position="27"/>
    </location>
</feature>
<feature type="transmembrane region" description="Helical" evidence="4">
    <location>
        <begin position="92"/>
        <end position="117"/>
    </location>
</feature>
<protein>
    <submittedName>
        <fullName evidence="5">Tetratricopeptide repeat protein</fullName>
    </submittedName>
</protein>
<dbReference type="PANTHER" id="PTHR44227:SF3">
    <property type="entry name" value="PROTEIN O-MANNOSYL-TRANSFERASE TMTC4"/>
    <property type="match status" value="1"/>
</dbReference>
<dbReference type="InterPro" id="IPR011990">
    <property type="entry name" value="TPR-like_helical_dom_sf"/>
</dbReference>
<dbReference type="Gene3D" id="1.25.40.10">
    <property type="entry name" value="Tetratricopeptide repeat domain"/>
    <property type="match status" value="1"/>
</dbReference>
<sequence>MRSAGPLRGVGRAGSIGVAILAVAVYANSLGNGFAFDDAGIIVDNPTVTNGDPLAALTAPYWDGEAGVGRLFRPVTQAAFALQWRLFGGEPFGVHLVNVLLHALVAVMVMALCAWLLRAVASDSGTPDSRWTAGAALFGGALFAVHPVHVEAVANGVGQSELWAAAGTLAALLVHLGTRAGGSGWRVAGTLAVAGCYAVAFGAKESAVVLPALLLLVEAAESRSTADLAGRLKAEAPRFALLAAVGASLLVARIDVLGALSGEDVTAVLLGMGPGERIVHALPVWVEYLRLAVWPLDLSADYDPGVIYPASGPAGWQVAAGALLVVATVATALGGWRRHRGAAVAAWWFLITIALASNLLIATGSIMAERTLYLPSVALSLGAALGVAALGRAALGRGPSFGRRTAWAGIAVLALLSLRTLDRNPTWFSSFTVMETLAREHPESWRARMARAQGLARAGDDAAAIEAYRSGVEALPTRFDLVSETGAFLKERRRLDDARPYLEAVVQLQPERPSGWVLLAELELLQGRFQQAHAVAARGIGAARASAELWAVLSESYAGGGLLDAAIRARRTALALDPTDASRRRLDQLLAAAAGVAGSAEASEEAGR</sequence>
<name>A0ABU9EDU0_9BACT</name>
<organism evidence="5 6">
    <name type="scientific">Gaopeijia maritima</name>
    <dbReference type="NCBI Taxonomy" id="3119007"/>
    <lineage>
        <taxon>Bacteria</taxon>
        <taxon>Pseudomonadati</taxon>
        <taxon>Gemmatimonadota</taxon>
        <taxon>Longimicrobiia</taxon>
        <taxon>Gaopeijiales</taxon>
        <taxon>Gaopeijiaceae</taxon>
        <taxon>Gaopeijia</taxon>
    </lineage>
</organism>
<evidence type="ECO:0000256" key="4">
    <source>
        <dbReference type="SAM" id="Phobius"/>
    </source>
</evidence>
<keyword evidence="2 3" id="KW-0802">TPR repeat</keyword>
<feature type="transmembrane region" description="Helical" evidence="4">
    <location>
        <begin position="239"/>
        <end position="260"/>
    </location>
</feature>
<gene>
    <name evidence="5" type="ORF">WI372_17995</name>
</gene>
<keyword evidence="4" id="KW-1133">Transmembrane helix</keyword>